<dbReference type="InterPro" id="IPR018130">
    <property type="entry name" value="Ribosomal_uS2_CS"/>
</dbReference>
<dbReference type="HAMAP" id="MF_00291_B">
    <property type="entry name" value="Ribosomal_uS2_B"/>
    <property type="match status" value="1"/>
</dbReference>
<comment type="similarity">
    <text evidence="1 5 6">Belongs to the universal ribosomal protein uS2 family.</text>
</comment>
<dbReference type="InterPro" id="IPR001865">
    <property type="entry name" value="Ribosomal_uS2"/>
</dbReference>
<evidence type="ECO:0000313" key="8">
    <source>
        <dbReference type="Proteomes" id="UP000178098"/>
    </source>
</evidence>
<dbReference type="Pfam" id="PF00318">
    <property type="entry name" value="Ribosomal_S2"/>
    <property type="match status" value="1"/>
</dbReference>
<protein>
    <recommendedName>
        <fullName evidence="4 5">Small ribosomal subunit protein uS2</fullName>
    </recommendedName>
</protein>
<dbReference type="Gene3D" id="1.10.287.610">
    <property type="entry name" value="Helix hairpin bin"/>
    <property type="match status" value="1"/>
</dbReference>
<keyword evidence="2 5" id="KW-0689">Ribosomal protein</keyword>
<keyword evidence="3 5" id="KW-0687">Ribonucleoprotein</keyword>
<dbReference type="AlphaFoldDB" id="A0A1F7HF58"/>
<evidence type="ECO:0000256" key="4">
    <source>
        <dbReference type="ARBA" id="ARBA00035256"/>
    </source>
</evidence>
<dbReference type="InterPro" id="IPR005706">
    <property type="entry name" value="Ribosomal_uS2_bac/mit/plastid"/>
</dbReference>
<dbReference type="CDD" id="cd01425">
    <property type="entry name" value="RPS2"/>
    <property type="match status" value="1"/>
</dbReference>
<dbReference type="PANTHER" id="PTHR12534">
    <property type="entry name" value="30S RIBOSOMAL PROTEIN S2 PROKARYOTIC AND ORGANELLAR"/>
    <property type="match status" value="1"/>
</dbReference>
<dbReference type="SUPFAM" id="SSF52313">
    <property type="entry name" value="Ribosomal protein S2"/>
    <property type="match status" value="1"/>
</dbReference>
<evidence type="ECO:0000256" key="6">
    <source>
        <dbReference type="RuleBase" id="RU003631"/>
    </source>
</evidence>
<gene>
    <name evidence="5" type="primary">rpsB</name>
    <name evidence="7" type="ORF">A3D08_03135</name>
</gene>
<reference evidence="7 8" key="1">
    <citation type="journal article" date="2016" name="Nat. Commun.">
        <title>Thousands of microbial genomes shed light on interconnected biogeochemical processes in an aquifer system.</title>
        <authorList>
            <person name="Anantharaman K."/>
            <person name="Brown C.T."/>
            <person name="Hug L.A."/>
            <person name="Sharon I."/>
            <person name="Castelle C.J."/>
            <person name="Probst A.J."/>
            <person name="Thomas B.C."/>
            <person name="Singh A."/>
            <person name="Wilkins M.J."/>
            <person name="Karaoz U."/>
            <person name="Brodie E.L."/>
            <person name="Williams K.H."/>
            <person name="Hubbard S.S."/>
            <person name="Banfield J.F."/>
        </authorList>
    </citation>
    <scope>NUCLEOTIDE SEQUENCE [LARGE SCALE GENOMIC DNA]</scope>
</reference>
<proteinExistence type="inferred from homology"/>
<organism evidence="7 8">
    <name type="scientific">Candidatus Roizmanbacteria bacterium RIFCSPHIGHO2_02_FULL_43_11</name>
    <dbReference type="NCBI Taxonomy" id="1802043"/>
    <lineage>
        <taxon>Bacteria</taxon>
        <taxon>Candidatus Roizmaniibacteriota</taxon>
    </lineage>
</organism>
<dbReference type="Proteomes" id="UP000178098">
    <property type="component" value="Unassembled WGS sequence"/>
</dbReference>
<dbReference type="GO" id="GO:0003735">
    <property type="term" value="F:structural constituent of ribosome"/>
    <property type="evidence" value="ECO:0007669"/>
    <property type="project" value="InterPro"/>
</dbReference>
<evidence type="ECO:0000256" key="1">
    <source>
        <dbReference type="ARBA" id="ARBA00006242"/>
    </source>
</evidence>
<comment type="caution">
    <text evidence="7">The sequence shown here is derived from an EMBL/GenBank/DDBJ whole genome shotgun (WGS) entry which is preliminary data.</text>
</comment>
<evidence type="ECO:0000256" key="2">
    <source>
        <dbReference type="ARBA" id="ARBA00022980"/>
    </source>
</evidence>
<dbReference type="InterPro" id="IPR023591">
    <property type="entry name" value="Ribosomal_uS2_flav_dom_sf"/>
</dbReference>
<dbReference type="GO" id="GO:0006412">
    <property type="term" value="P:translation"/>
    <property type="evidence" value="ECO:0007669"/>
    <property type="project" value="UniProtKB-UniRule"/>
</dbReference>
<dbReference type="Gene3D" id="3.40.50.10490">
    <property type="entry name" value="Glucose-6-phosphate isomerase like protein, domain 1"/>
    <property type="match status" value="1"/>
</dbReference>
<name>A0A1F7HF58_9BACT</name>
<dbReference type="NCBIfam" id="TIGR01011">
    <property type="entry name" value="rpsB_bact"/>
    <property type="match status" value="1"/>
</dbReference>
<evidence type="ECO:0000256" key="5">
    <source>
        <dbReference type="HAMAP-Rule" id="MF_00291"/>
    </source>
</evidence>
<dbReference type="PROSITE" id="PS00963">
    <property type="entry name" value="RIBOSOMAL_S2_2"/>
    <property type="match status" value="1"/>
</dbReference>
<evidence type="ECO:0000313" key="7">
    <source>
        <dbReference type="EMBL" id="OGK29675.1"/>
    </source>
</evidence>
<dbReference type="PRINTS" id="PR00395">
    <property type="entry name" value="RIBOSOMALS2"/>
</dbReference>
<dbReference type="GO" id="GO:0015935">
    <property type="term" value="C:small ribosomal subunit"/>
    <property type="evidence" value="ECO:0007669"/>
    <property type="project" value="InterPro"/>
</dbReference>
<dbReference type="PANTHER" id="PTHR12534:SF0">
    <property type="entry name" value="SMALL RIBOSOMAL SUBUNIT PROTEIN US2M"/>
    <property type="match status" value="1"/>
</dbReference>
<accession>A0A1F7HF58</accession>
<sequence>MRQTDPSQLLAHGLHLGHQKNKVHPKAKVFIHSYQHGTSVIDLIQTASQLDKAKEFVSALGKEGKILLVIATKKVAKYPVSEVCIEHSLAHLTNKWVGGFLTNFPEVSKNIKRMNDLRKVQADGSWGDMPKHERTQLEKKLNKVSSIYGGVEKIEALPDAIFIIDIKKEKGSLKEANMLGIPVVAVVDTNVSPDDVTYPIPANDDAIASITFVMKEIAQAYTGGKTKPKAKKPLKATS</sequence>
<evidence type="ECO:0000256" key="3">
    <source>
        <dbReference type="ARBA" id="ARBA00023274"/>
    </source>
</evidence>
<dbReference type="EMBL" id="MFZT01000041">
    <property type="protein sequence ID" value="OGK29675.1"/>
    <property type="molecule type" value="Genomic_DNA"/>
</dbReference>